<keyword evidence="5" id="KW-1185">Reference proteome</keyword>
<comment type="caution">
    <text evidence="4">The sequence shown here is derived from an EMBL/GenBank/DDBJ whole genome shotgun (WGS) entry which is preliminary data.</text>
</comment>
<protein>
    <submittedName>
        <fullName evidence="4">Oxidoreductase</fullName>
    </submittedName>
</protein>
<dbReference type="SUPFAM" id="SSF55347">
    <property type="entry name" value="Glyceraldehyde-3-phosphate dehydrogenase-like, C-terminal domain"/>
    <property type="match status" value="1"/>
</dbReference>
<dbReference type="InterPro" id="IPR036291">
    <property type="entry name" value="NAD(P)-bd_dom_sf"/>
</dbReference>
<evidence type="ECO:0000256" key="1">
    <source>
        <dbReference type="ARBA" id="ARBA00010928"/>
    </source>
</evidence>
<feature type="domain" description="Gfo/Idh/MocA-like oxidoreductase C-terminal" evidence="3">
    <location>
        <begin position="138"/>
        <end position="355"/>
    </location>
</feature>
<reference evidence="4 5" key="1">
    <citation type="submission" date="2016-11" db="EMBL/GenBank/DDBJ databases">
        <title>Paenibacillus species isolates.</title>
        <authorList>
            <person name="Beno S.M."/>
        </authorList>
    </citation>
    <scope>NUCLEOTIDE SEQUENCE [LARGE SCALE GENOMIC DNA]</scope>
    <source>
        <strain evidence="4 5">FSL R5-0378</strain>
    </source>
</reference>
<proteinExistence type="inferred from homology"/>
<evidence type="ECO:0000259" key="3">
    <source>
        <dbReference type="Pfam" id="PF02894"/>
    </source>
</evidence>
<name>A0A1R1EZR0_9BACL</name>
<dbReference type="SUPFAM" id="SSF51735">
    <property type="entry name" value="NAD(P)-binding Rossmann-fold domains"/>
    <property type="match status" value="1"/>
</dbReference>
<dbReference type="STRING" id="297318.BK138_01185"/>
<dbReference type="Gene3D" id="3.40.50.720">
    <property type="entry name" value="NAD(P)-binding Rossmann-like Domain"/>
    <property type="match status" value="1"/>
</dbReference>
<sequence>MRTVKVGIIGCGMIAGGKHMPCLSKLDHVQMVAFCDLKPERAEEAAQKYGTPDAKVFTNYKDLLAIEDIEVVHVLTPNSAHASISIDALESGKHVMCEKPMAVTGAEAKAMYEAHLRTGKKLTVGYQNRSNARSQLLKKMITNGELGDIYFAKAVATRRRGVPTWGVFLDKEKQGGGPMIDIGTHSLDLILWLMDNYEPVSVVGSVFHKLKYTENAANEWGSWDPNEFEVEDSAFGYVKFKNGATVIIETSWALNIAEGGGNLLCGTKGGADFAKNELRINGERDGSLFLNKIDVNPNARERFSGEAMTDFEYEAKQWIDSIVNDTEPLVKPREAMVVSQILEAVYISAETGKTIYFDEE</sequence>
<dbReference type="PANTHER" id="PTHR43249">
    <property type="entry name" value="UDP-N-ACETYL-2-AMINO-2-DEOXY-D-GLUCURONATE OXIDASE"/>
    <property type="match status" value="1"/>
</dbReference>
<dbReference type="EMBL" id="MRTP01000001">
    <property type="protein sequence ID" value="OMF57266.1"/>
    <property type="molecule type" value="Genomic_DNA"/>
</dbReference>
<dbReference type="Proteomes" id="UP000187172">
    <property type="component" value="Unassembled WGS sequence"/>
</dbReference>
<dbReference type="InterPro" id="IPR000683">
    <property type="entry name" value="Gfo/Idh/MocA-like_OxRdtase_N"/>
</dbReference>
<evidence type="ECO:0000259" key="2">
    <source>
        <dbReference type="Pfam" id="PF01408"/>
    </source>
</evidence>
<accession>A0A1R1EZR0</accession>
<organism evidence="4 5">
    <name type="scientific">Paenibacillus rhizosphaerae</name>
    <dbReference type="NCBI Taxonomy" id="297318"/>
    <lineage>
        <taxon>Bacteria</taxon>
        <taxon>Bacillati</taxon>
        <taxon>Bacillota</taxon>
        <taxon>Bacilli</taxon>
        <taxon>Bacillales</taxon>
        <taxon>Paenibacillaceae</taxon>
        <taxon>Paenibacillus</taxon>
    </lineage>
</organism>
<dbReference type="RefSeq" id="WP_076164835.1">
    <property type="nucleotide sequence ID" value="NZ_MRTP01000001.1"/>
</dbReference>
<dbReference type="InterPro" id="IPR052515">
    <property type="entry name" value="Gfo/Idh/MocA_Oxidoreductase"/>
</dbReference>
<comment type="similarity">
    <text evidence="1">Belongs to the Gfo/Idh/MocA family.</text>
</comment>
<dbReference type="InterPro" id="IPR004104">
    <property type="entry name" value="Gfo/Idh/MocA-like_OxRdtase_C"/>
</dbReference>
<dbReference type="Gene3D" id="3.30.360.10">
    <property type="entry name" value="Dihydrodipicolinate Reductase, domain 2"/>
    <property type="match status" value="1"/>
</dbReference>
<feature type="domain" description="Gfo/Idh/MocA-like oxidoreductase N-terminal" evidence="2">
    <location>
        <begin position="4"/>
        <end position="126"/>
    </location>
</feature>
<gene>
    <name evidence="4" type="ORF">BK138_01185</name>
</gene>
<dbReference type="Pfam" id="PF02894">
    <property type="entry name" value="GFO_IDH_MocA_C"/>
    <property type="match status" value="1"/>
</dbReference>
<dbReference type="GO" id="GO:0000166">
    <property type="term" value="F:nucleotide binding"/>
    <property type="evidence" value="ECO:0007669"/>
    <property type="project" value="InterPro"/>
</dbReference>
<dbReference type="AlphaFoldDB" id="A0A1R1EZR0"/>
<dbReference type="Pfam" id="PF01408">
    <property type="entry name" value="GFO_IDH_MocA"/>
    <property type="match status" value="1"/>
</dbReference>
<evidence type="ECO:0000313" key="5">
    <source>
        <dbReference type="Proteomes" id="UP000187172"/>
    </source>
</evidence>
<dbReference type="PANTHER" id="PTHR43249:SF1">
    <property type="entry name" value="D-GLUCOSIDE 3-DEHYDROGENASE"/>
    <property type="match status" value="1"/>
</dbReference>
<evidence type="ECO:0000313" key="4">
    <source>
        <dbReference type="EMBL" id="OMF57266.1"/>
    </source>
</evidence>